<dbReference type="Proteomes" id="UP001060018">
    <property type="component" value="Chromosome"/>
</dbReference>
<reference evidence="7" key="2">
    <citation type="journal article" date="2022" name="Pest Manag. Sci.">
        <title>Glutamicibacter halophytocola-mediated host fitness of potato tuber moth on Solanaceae crops.</title>
        <authorList>
            <person name="Wang W."/>
            <person name="Xiao G."/>
            <person name="Du G."/>
            <person name="Chang L."/>
            <person name="Yang Y."/>
            <person name="Ye J."/>
            <person name="Chen B."/>
        </authorList>
    </citation>
    <scope>NUCLEOTIDE SEQUENCE</scope>
    <source>
        <strain evidence="7">S2</strain>
    </source>
</reference>
<feature type="binding site" evidence="2">
    <location>
        <position position="156"/>
    </location>
    <ligand>
        <name>CoA</name>
        <dbReference type="ChEBI" id="CHEBI:57287"/>
    </ligand>
</feature>
<dbReference type="AlphaFoldDB" id="A0A5B8INK2"/>
<dbReference type="SUPFAM" id="SSF56214">
    <property type="entry name" value="4'-phosphopantetheinyl transferase"/>
    <property type="match status" value="1"/>
</dbReference>
<feature type="binding site" evidence="3">
    <location>
        <position position="108"/>
    </location>
    <ligand>
        <name>Mg(2+)</name>
        <dbReference type="ChEBI" id="CHEBI:18420"/>
    </ligand>
</feature>
<reference evidence="6 8" key="1">
    <citation type="submission" date="2019-07" db="EMBL/GenBank/DDBJ databases">
        <title>Complete Genome Sequence of drought tolerant Plant Growth-Promoting Rhizobacterium Glutamicibacter halophytocola DR408.</title>
        <authorList>
            <person name="Nishu S.D."/>
            <person name="Lee T.K."/>
        </authorList>
    </citation>
    <scope>NUCLEOTIDE SEQUENCE [LARGE SCALE GENOMIC DNA]</scope>
    <source>
        <strain evidence="6 8">DR408</strain>
    </source>
</reference>
<dbReference type="InterPro" id="IPR003542">
    <property type="entry name" value="Enbac_synth_compD-like"/>
</dbReference>
<evidence type="ECO:0000256" key="2">
    <source>
        <dbReference type="PIRSR" id="PIRSR603542-1"/>
    </source>
</evidence>
<dbReference type="PRINTS" id="PR01399">
    <property type="entry name" value="ENTSNTHTASED"/>
</dbReference>
<evidence type="ECO:0000259" key="4">
    <source>
        <dbReference type="Pfam" id="PF01648"/>
    </source>
</evidence>
<feature type="binding site" evidence="2">
    <location>
        <begin position="85"/>
        <end position="86"/>
    </location>
    <ligand>
        <name>CoA</name>
        <dbReference type="ChEBI" id="CHEBI:57287"/>
    </ligand>
</feature>
<feature type="domain" description="4'-phosphopantetheinyl transferase" evidence="4">
    <location>
        <begin position="103"/>
        <end position="178"/>
    </location>
</feature>
<dbReference type="RefSeq" id="WP_146278084.1">
    <property type="nucleotide sequence ID" value="NZ_CP042260.1"/>
</dbReference>
<dbReference type="GO" id="GO:0000287">
    <property type="term" value="F:magnesium ion binding"/>
    <property type="evidence" value="ECO:0007669"/>
    <property type="project" value="InterPro"/>
</dbReference>
<evidence type="ECO:0000313" key="8">
    <source>
        <dbReference type="Proteomes" id="UP000320717"/>
    </source>
</evidence>
<feature type="binding site" evidence="2">
    <location>
        <position position="107"/>
    </location>
    <ligand>
        <name>CoA</name>
        <dbReference type="ChEBI" id="CHEBI:57287"/>
    </ligand>
</feature>
<dbReference type="Pfam" id="PF01648">
    <property type="entry name" value="ACPS"/>
    <property type="match status" value="1"/>
</dbReference>
<dbReference type="GO" id="GO:0009366">
    <property type="term" value="C:enterobactin synthetase complex"/>
    <property type="evidence" value="ECO:0007669"/>
    <property type="project" value="InterPro"/>
</dbReference>
<dbReference type="GO" id="GO:0009239">
    <property type="term" value="P:enterobactin biosynthetic process"/>
    <property type="evidence" value="ECO:0007669"/>
    <property type="project" value="InterPro"/>
</dbReference>
<dbReference type="InterPro" id="IPR037143">
    <property type="entry name" value="4-PPantetheinyl_Trfase_dom_sf"/>
</dbReference>
<dbReference type="Proteomes" id="UP000320717">
    <property type="component" value="Chromosome"/>
</dbReference>
<dbReference type="OrthoDB" id="8210607at2"/>
<dbReference type="Pfam" id="PF17837">
    <property type="entry name" value="4PPT_N"/>
    <property type="match status" value="1"/>
</dbReference>
<feature type="binding site" evidence="2">
    <location>
        <position position="152"/>
    </location>
    <ligand>
        <name>CoA</name>
        <dbReference type="ChEBI" id="CHEBI:57287"/>
    </ligand>
</feature>
<dbReference type="GO" id="GO:0008897">
    <property type="term" value="F:holo-[acyl-carrier-protein] synthase activity"/>
    <property type="evidence" value="ECO:0007669"/>
    <property type="project" value="InterPro"/>
</dbReference>
<feature type="binding site" evidence="3">
    <location>
        <position position="107"/>
    </location>
    <ligand>
        <name>Mg(2+)</name>
        <dbReference type="ChEBI" id="CHEBI:18420"/>
    </ligand>
</feature>
<keyword evidence="1 7" id="KW-0808">Transferase</keyword>
<evidence type="ECO:0000256" key="3">
    <source>
        <dbReference type="PIRSR" id="PIRSR603542-2"/>
    </source>
</evidence>
<evidence type="ECO:0000259" key="5">
    <source>
        <dbReference type="Pfam" id="PF17837"/>
    </source>
</evidence>
<evidence type="ECO:0000313" key="9">
    <source>
        <dbReference type="Proteomes" id="UP001060018"/>
    </source>
</evidence>
<feature type="domain" description="4'-phosphopantetheinyl transferase N-terminal" evidence="5">
    <location>
        <begin position="30"/>
        <end position="96"/>
    </location>
</feature>
<feature type="binding site" evidence="2">
    <location>
        <position position="49"/>
    </location>
    <ligand>
        <name>CoA</name>
        <dbReference type="ChEBI" id="CHEBI:57287"/>
    </ligand>
</feature>
<accession>A0A5B8INK2</accession>
<name>A0A5B8INK2_9MICC</name>
<keyword evidence="3" id="KW-0479">Metal-binding</keyword>
<protein>
    <submittedName>
        <fullName evidence="7">4'-phosphopantetheinyl transferase superfamily protein</fullName>
    </submittedName>
</protein>
<dbReference type="InterPro" id="IPR041354">
    <property type="entry name" value="4PPT_N"/>
</dbReference>
<dbReference type="EMBL" id="CP042260">
    <property type="protein sequence ID" value="QDY67882.1"/>
    <property type="molecule type" value="Genomic_DNA"/>
</dbReference>
<evidence type="ECO:0000256" key="1">
    <source>
        <dbReference type="ARBA" id="ARBA00022679"/>
    </source>
</evidence>
<feature type="binding site" evidence="2">
    <location>
        <position position="166"/>
    </location>
    <ligand>
        <name>CoA</name>
        <dbReference type="ChEBI" id="CHEBI:57287"/>
    </ligand>
</feature>
<dbReference type="PANTHER" id="PTHR38096">
    <property type="entry name" value="ENTEROBACTIN SYNTHASE COMPONENT D"/>
    <property type="match status" value="1"/>
</dbReference>
<organism evidence="7 9">
    <name type="scientific">Glutamicibacter halophytocola</name>
    <dbReference type="NCBI Taxonomy" id="1933880"/>
    <lineage>
        <taxon>Bacteria</taxon>
        <taxon>Bacillati</taxon>
        <taxon>Actinomycetota</taxon>
        <taxon>Actinomycetes</taxon>
        <taxon>Micrococcales</taxon>
        <taxon>Micrococcaceae</taxon>
        <taxon>Glutamicibacter</taxon>
    </lineage>
</organism>
<comment type="cofactor">
    <cofactor evidence="3">
        <name>Mg(2+)</name>
        <dbReference type="ChEBI" id="CHEBI:18420"/>
    </cofactor>
</comment>
<dbReference type="InterPro" id="IPR008278">
    <property type="entry name" value="4-PPantetheinyl_Trfase_dom"/>
</dbReference>
<dbReference type="GO" id="GO:0005886">
    <property type="term" value="C:plasma membrane"/>
    <property type="evidence" value="ECO:0007669"/>
    <property type="project" value="TreeGrafter"/>
</dbReference>
<evidence type="ECO:0000313" key="7">
    <source>
        <dbReference type="EMBL" id="UUX60062.1"/>
    </source>
</evidence>
<sequence>MRIFNKLLPASVHVAETRSELDEGPRYRPEEIYVANAVESRQQEFRTVRICARQALAKLGHGGHVLVPDEHRAPVWPRGVVGSMTHCEGLRAAAVASSDQWSGIGIDAEPHLALPPGTVDLLLLPAEQEAVDRLSTVEPGIAWDRLIFSAKESVFKTWFPMARRWLDFLECEITVGQRPGAFTARVLQSGTLHQGTDLSAVSGQWTAEDRVGHGLLATAIAVRQHFART</sequence>
<dbReference type="PANTHER" id="PTHR38096:SF1">
    <property type="entry name" value="ENTEROBACTIN SYNTHASE COMPONENT D"/>
    <property type="match status" value="1"/>
</dbReference>
<keyword evidence="8" id="KW-1185">Reference proteome</keyword>
<dbReference type="EMBL" id="CP102487">
    <property type="protein sequence ID" value="UUX60062.1"/>
    <property type="molecule type" value="Genomic_DNA"/>
</dbReference>
<gene>
    <name evidence="6" type="ORF">FQA45_17115</name>
    <name evidence="7" type="ORF">NUH22_05450</name>
</gene>
<evidence type="ECO:0000313" key="6">
    <source>
        <dbReference type="EMBL" id="QDY67882.1"/>
    </source>
</evidence>
<feature type="binding site" evidence="2">
    <location>
        <position position="41"/>
    </location>
    <ligand>
        <name>CoA</name>
        <dbReference type="ChEBI" id="CHEBI:57287"/>
    </ligand>
</feature>
<keyword evidence="3" id="KW-0460">Magnesium</keyword>
<feature type="binding site" evidence="3">
    <location>
        <position position="109"/>
    </location>
    <ligand>
        <name>Mg(2+)</name>
        <dbReference type="ChEBI" id="CHEBI:18420"/>
    </ligand>
</feature>
<proteinExistence type="predicted"/>